<dbReference type="Proteomes" id="UP001562425">
    <property type="component" value="Unassembled WGS sequence"/>
</dbReference>
<evidence type="ECO:0000313" key="3">
    <source>
        <dbReference type="Proteomes" id="UP001562425"/>
    </source>
</evidence>
<name>A0ABD1CGS3_CULPP</name>
<evidence type="ECO:0000256" key="1">
    <source>
        <dbReference type="SAM" id="MobiDB-lite"/>
    </source>
</evidence>
<protein>
    <submittedName>
        <fullName evidence="2">Uncharacterized protein</fullName>
    </submittedName>
</protein>
<gene>
    <name evidence="2" type="ORF">pipiens_004627</name>
</gene>
<feature type="region of interest" description="Disordered" evidence="1">
    <location>
        <begin position="90"/>
        <end position="115"/>
    </location>
</feature>
<dbReference type="AlphaFoldDB" id="A0ABD1CGS3"/>
<keyword evidence="3" id="KW-1185">Reference proteome</keyword>
<dbReference type="EMBL" id="JBEHCU010012372">
    <property type="protein sequence ID" value="KAL1375592.1"/>
    <property type="molecule type" value="Genomic_DNA"/>
</dbReference>
<reference evidence="2 3" key="1">
    <citation type="submission" date="2024-05" db="EMBL/GenBank/DDBJ databases">
        <title>Culex pipiens pipiens assembly and annotation.</title>
        <authorList>
            <person name="Alout H."/>
            <person name="Durand T."/>
        </authorList>
    </citation>
    <scope>NUCLEOTIDE SEQUENCE [LARGE SCALE GENOMIC DNA]</scope>
    <source>
        <strain evidence="2">HA-2024</strain>
        <tissue evidence="2">Whole body</tissue>
    </source>
</reference>
<sequence>MNASSFWGTFDLLLGREAQKHGGQDALKVGTWMSAYAGVRKLGPGNGDDGAGGGIGTGFGATGAAGSDGFPSSAGGAGALNFPSIFQPNQLIGADQNNDPGGATGGGDGKGRGRKKLRLLKPKLKQLYDVEVLPVEYLGPNIEYT</sequence>
<proteinExistence type="predicted"/>
<organism evidence="2 3">
    <name type="scientific">Culex pipiens pipiens</name>
    <name type="common">Northern house mosquito</name>
    <dbReference type="NCBI Taxonomy" id="38569"/>
    <lineage>
        <taxon>Eukaryota</taxon>
        <taxon>Metazoa</taxon>
        <taxon>Ecdysozoa</taxon>
        <taxon>Arthropoda</taxon>
        <taxon>Hexapoda</taxon>
        <taxon>Insecta</taxon>
        <taxon>Pterygota</taxon>
        <taxon>Neoptera</taxon>
        <taxon>Endopterygota</taxon>
        <taxon>Diptera</taxon>
        <taxon>Nematocera</taxon>
        <taxon>Culicoidea</taxon>
        <taxon>Culicidae</taxon>
        <taxon>Culicinae</taxon>
        <taxon>Culicini</taxon>
        <taxon>Culex</taxon>
        <taxon>Culex</taxon>
    </lineage>
</organism>
<accession>A0ABD1CGS3</accession>
<feature type="compositionally biased region" description="Polar residues" evidence="1">
    <location>
        <begin position="90"/>
        <end position="99"/>
    </location>
</feature>
<comment type="caution">
    <text evidence="2">The sequence shown here is derived from an EMBL/GenBank/DDBJ whole genome shotgun (WGS) entry which is preliminary data.</text>
</comment>
<evidence type="ECO:0000313" key="2">
    <source>
        <dbReference type="EMBL" id="KAL1375592.1"/>
    </source>
</evidence>